<sequence length="468" mass="54297">MTIRKKMLILTVMMITVLLGAARYKYIPQKNEEVVQVAFSYDDVPKELLTVFTGIINQNPTMRKGSYSDIITVIDDNDWFKDENHTVRFFSYFIKAYGESNKANYPLALAYLNQANRYIDEAMSVDILARYHYEFSYVQLHLKLVTLSKESFSKVEQYYDGTSNVNLLIPILLARAYDLSHSERGAELAIQQTEKTLALAESTHYEKIEHVYYTLGLNYWNGKRIVEGINYKIKALELYMDKQLHEDVIHILTDIGIDYLFMGDTTNAIKYLTDAIGYEIDGHEPGGESIYYIANQLYTAHSSRGDLVQAEKYLLLAEEEVAKIERQYVKDNHLTYLSLIKADFTSRQGDSEAALHHIEIAEDRFKSGYAGKIYHFDIKMNMTYGDIYQRRGEHQQALQYYKQAETFIHHRGVFYLIDDINERLYKSYKAWGSGRRPLPTWRKIIKSSKSNVTITTRSIHSISMVSLT</sequence>
<accession>A0A090RGF5</accession>
<organism evidence="1 2">
    <name type="scientific">Photobacterium aphoticum</name>
    <dbReference type="NCBI Taxonomy" id="754436"/>
    <lineage>
        <taxon>Bacteria</taxon>
        <taxon>Pseudomonadati</taxon>
        <taxon>Pseudomonadota</taxon>
        <taxon>Gammaproteobacteria</taxon>
        <taxon>Vibrionales</taxon>
        <taxon>Vibrionaceae</taxon>
        <taxon>Photobacterium</taxon>
    </lineage>
</organism>
<dbReference type="AlphaFoldDB" id="A0A090RGF5"/>
<comment type="caution">
    <text evidence="1">The sequence shown here is derived from an EMBL/GenBank/DDBJ whole genome shotgun (WGS) entry which is preliminary data.</text>
</comment>
<dbReference type="eggNOG" id="COG5001">
    <property type="taxonomic scope" value="Bacteria"/>
</dbReference>
<dbReference type="SUPFAM" id="SSF48452">
    <property type="entry name" value="TPR-like"/>
    <property type="match status" value="1"/>
</dbReference>
<dbReference type="Gene3D" id="1.25.40.10">
    <property type="entry name" value="Tetratricopeptide repeat domain"/>
    <property type="match status" value="1"/>
</dbReference>
<protein>
    <submittedName>
        <fullName evidence="1">Response regulator/GGDEF domain protein</fullName>
    </submittedName>
</protein>
<dbReference type="Proteomes" id="UP000029227">
    <property type="component" value="Unassembled WGS sequence"/>
</dbReference>
<dbReference type="EMBL" id="BBMN01000012">
    <property type="protein sequence ID" value="GAL06642.1"/>
    <property type="molecule type" value="Genomic_DNA"/>
</dbReference>
<reference evidence="1 2" key="1">
    <citation type="journal article" date="2014" name="Genome Announc.">
        <title>Draft Genome Sequences of Two Vibrionaceae Species, Vibrio ponticus C121 and Photobacterium aphoticum C119, Isolated as Coral Reef Microbiota.</title>
        <authorList>
            <person name="Al-saari N."/>
            <person name="Meirelles P.M."/>
            <person name="Mino S."/>
            <person name="Suda W."/>
            <person name="Oshima K."/>
            <person name="Hattori M."/>
            <person name="Ohkuma M."/>
            <person name="Thompson F.L."/>
            <person name="Gomez-Gil B."/>
            <person name="Sawabe T."/>
            <person name="Sawabe T."/>
        </authorList>
    </citation>
    <scope>NUCLEOTIDE SEQUENCE [LARGE SCALE GENOMIC DNA]</scope>
    <source>
        <strain evidence="1 2">JCM 19237</strain>
    </source>
</reference>
<dbReference type="STRING" id="754436.JCM19237_2739"/>
<proteinExistence type="predicted"/>
<evidence type="ECO:0000313" key="1">
    <source>
        <dbReference type="EMBL" id="GAL06642.1"/>
    </source>
</evidence>
<name>A0A090RGF5_9GAMM</name>
<gene>
    <name evidence="1" type="ORF">JCM19237_2739</name>
</gene>
<evidence type="ECO:0000313" key="2">
    <source>
        <dbReference type="Proteomes" id="UP000029227"/>
    </source>
</evidence>
<dbReference type="InterPro" id="IPR011990">
    <property type="entry name" value="TPR-like_helical_dom_sf"/>
</dbReference>